<comment type="subcellular location">
    <subcellularLocation>
        <location evidence="1">Nucleus</location>
    </subcellularLocation>
</comment>
<dbReference type="PANTHER" id="PTHR10665">
    <property type="entry name" value="RECOMBINING BINDING PROTEIN SUPPRESSOR OF HAIRLESS"/>
    <property type="match status" value="1"/>
</dbReference>
<protein>
    <submittedName>
        <fullName evidence="11">Recombining binding protein suppressor of hairless-like protein</fullName>
    </submittedName>
</protein>
<evidence type="ECO:0000313" key="10">
    <source>
        <dbReference type="Proteomes" id="UP000694871"/>
    </source>
</evidence>
<keyword evidence="5" id="KW-0804">Transcription</keyword>
<dbReference type="InterPro" id="IPR015351">
    <property type="entry name" value="RBP-J/Cbf11/Cbf12_DNA-bd"/>
</dbReference>
<dbReference type="RefSeq" id="XP_015273510.1">
    <property type="nucleotide sequence ID" value="XM_015418024.1"/>
</dbReference>
<evidence type="ECO:0000256" key="4">
    <source>
        <dbReference type="ARBA" id="ARBA00023125"/>
    </source>
</evidence>
<dbReference type="GeneID" id="107116151"/>
<keyword evidence="10" id="KW-1185">Reference proteome</keyword>
<dbReference type="SUPFAM" id="SSF81296">
    <property type="entry name" value="E set domains"/>
    <property type="match status" value="1"/>
</dbReference>
<reference evidence="11" key="1">
    <citation type="submission" date="2025-08" db="UniProtKB">
        <authorList>
            <consortium name="RefSeq"/>
        </authorList>
    </citation>
    <scope>IDENTIFICATION</scope>
</reference>
<keyword evidence="4" id="KW-0238">DNA-binding</keyword>
<dbReference type="InterPro" id="IPR040159">
    <property type="entry name" value="CLS_fam"/>
</dbReference>
<evidence type="ECO:0000259" key="8">
    <source>
        <dbReference type="SMART" id="SM01267"/>
    </source>
</evidence>
<feature type="region of interest" description="Disordered" evidence="7">
    <location>
        <begin position="1"/>
        <end position="40"/>
    </location>
</feature>
<dbReference type="InterPro" id="IPR037095">
    <property type="entry name" value="RBP-J/Cbf11_DNA-bd_sf"/>
</dbReference>
<evidence type="ECO:0000256" key="3">
    <source>
        <dbReference type="ARBA" id="ARBA00023015"/>
    </source>
</evidence>
<evidence type="ECO:0000256" key="7">
    <source>
        <dbReference type="SAM" id="MobiDB-lite"/>
    </source>
</evidence>
<evidence type="ECO:0000259" key="9">
    <source>
        <dbReference type="SMART" id="SM01268"/>
    </source>
</evidence>
<gene>
    <name evidence="11" type="primary">RBPJL</name>
</gene>
<proteinExistence type="inferred from homology"/>
<dbReference type="InterPro" id="IPR008967">
    <property type="entry name" value="p53-like_TF_DNA-bd_sf"/>
</dbReference>
<dbReference type="InterPro" id="IPR015350">
    <property type="entry name" value="Beta-trefoil_DNA-bd_dom"/>
</dbReference>
<dbReference type="InterPro" id="IPR038007">
    <property type="entry name" value="RBP-Jkappa_IPT"/>
</dbReference>
<dbReference type="Pfam" id="PF09271">
    <property type="entry name" value="LAG1-DNAbind"/>
    <property type="match status" value="1"/>
</dbReference>
<dbReference type="Pfam" id="PF20144">
    <property type="entry name" value="TIG_SUH"/>
    <property type="match status" value="1"/>
</dbReference>
<feature type="domain" description="Beta-trefoil DNA-binding" evidence="9">
    <location>
        <begin position="202"/>
        <end position="354"/>
    </location>
</feature>
<evidence type="ECO:0000313" key="11">
    <source>
        <dbReference type="RefSeq" id="XP_015273510.1"/>
    </source>
</evidence>
<keyword evidence="6" id="KW-0539">Nucleus</keyword>
<dbReference type="InterPro" id="IPR014756">
    <property type="entry name" value="Ig_E-set"/>
</dbReference>
<dbReference type="Proteomes" id="UP000694871">
    <property type="component" value="Unplaced"/>
</dbReference>
<dbReference type="Gene3D" id="2.60.40.1450">
    <property type="entry name" value="LAG1, DNA binding domain"/>
    <property type="match status" value="1"/>
</dbReference>
<evidence type="ECO:0000256" key="2">
    <source>
        <dbReference type="ARBA" id="ARBA00009704"/>
    </source>
</evidence>
<keyword evidence="3" id="KW-0805">Transcription regulation</keyword>
<dbReference type="InterPro" id="IPR036358">
    <property type="entry name" value="BTD_sf"/>
</dbReference>
<evidence type="ECO:0000256" key="5">
    <source>
        <dbReference type="ARBA" id="ARBA00023163"/>
    </source>
</evidence>
<dbReference type="SMART" id="SM01268">
    <property type="entry name" value="BTD"/>
    <property type="match status" value="1"/>
</dbReference>
<dbReference type="SMART" id="SM01267">
    <property type="entry name" value="LAG1_DNAbind"/>
    <property type="match status" value="1"/>
</dbReference>
<name>A0ABM1KIH3_GEKJA</name>
<dbReference type="Pfam" id="PF09270">
    <property type="entry name" value="BTD"/>
    <property type="match status" value="1"/>
</dbReference>
<feature type="compositionally biased region" description="Basic and acidic residues" evidence="7">
    <location>
        <begin position="13"/>
        <end position="26"/>
    </location>
</feature>
<accession>A0ABM1KIH3</accession>
<comment type="similarity">
    <text evidence="2">Belongs to the Su(H) family.</text>
</comment>
<dbReference type="SUPFAM" id="SSF110217">
    <property type="entry name" value="DNA-binding protein LAG-1 (CSL)"/>
    <property type="match status" value="1"/>
</dbReference>
<dbReference type="Gene3D" id="2.80.10.50">
    <property type="match status" value="1"/>
</dbReference>
<organism evidence="10 11">
    <name type="scientific">Gekko japonicus</name>
    <name type="common">Schlegel's Japanese gecko</name>
    <dbReference type="NCBI Taxonomy" id="146911"/>
    <lineage>
        <taxon>Eukaryota</taxon>
        <taxon>Metazoa</taxon>
        <taxon>Chordata</taxon>
        <taxon>Craniata</taxon>
        <taxon>Vertebrata</taxon>
        <taxon>Euteleostomi</taxon>
        <taxon>Lepidosauria</taxon>
        <taxon>Squamata</taxon>
        <taxon>Bifurcata</taxon>
        <taxon>Gekkota</taxon>
        <taxon>Gekkonidae</taxon>
        <taxon>Gekkoninae</taxon>
        <taxon>Gekko</taxon>
    </lineage>
</organism>
<sequence length="436" mass="49049">MEPGALEPLTHLGRLEGAERRPRSDAEGGQATPPSCWFRSNPEQVDPIRDGVRRYLQLPCDQTVLILHAKVAQKSYGNEKRFFCPPPCVYLIGPGWKLKQEELKAKDRMAASCKVCGYMGLDSVGSSHVETQKLNFEEQADSKEFSCAKTLYISDSDKRKHFRLVLKLFFSNGQEIGTFHSKLIKVISKPSQKKQSLKNTELCISSGSKVSLFNRLRSQTVSTRYLSVEGGAFTASARQWAAFTLHLADECCSQFPLREGYIRYGSVVRLICTATGVALPPLIIRKVAKQSVLMDVDEPISQLHKCAFQLHGSDGMYLCLSTEKVIQFQVTGCSEKEQLSNVTGHHLLSPKSLVCVVPDVSAFSRDWRWLRYPITVPLLLLRNDGLIYSSTFSFTYTPEQNFFTGQPILQEMMPDSDSLLDTIHQEFTKTNFHLFA</sequence>
<feature type="domain" description="RBP-J/Cbf11/Cbf12 DNA binding" evidence="8">
    <location>
        <begin position="63"/>
        <end position="201"/>
    </location>
</feature>
<dbReference type="SUPFAM" id="SSF49417">
    <property type="entry name" value="p53-like transcription factors"/>
    <property type="match status" value="1"/>
</dbReference>
<evidence type="ECO:0000256" key="1">
    <source>
        <dbReference type="ARBA" id="ARBA00004123"/>
    </source>
</evidence>
<evidence type="ECO:0000256" key="6">
    <source>
        <dbReference type="ARBA" id="ARBA00023242"/>
    </source>
</evidence>